<protein>
    <submittedName>
        <fullName evidence="1">Uncharacterized protein</fullName>
    </submittedName>
</protein>
<dbReference type="EMBL" id="AWEZ01000001">
    <property type="protein sequence ID" value="ERL11131.1"/>
    <property type="molecule type" value="Genomic_DNA"/>
</dbReference>
<accession>U2VEY3</accession>
<comment type="caution">
    <text evidence="1">The sequence shown here is derived from an EMBL/GenBank/DDBJ whole genome shotgun (WGS) entry which is preliminary data.</text>
</comment>
<dbReference type="PATRIC" id="fig|1125712.3.peg.15"/>
<proteinExistence type="predicted"/>
<dbReference type="RefSeq" id="WP_021724852.1">
    <property type="nucleotide sequence ID" value="NZ_AWEZ01000001.1"/>
</dbReference>
<evidence type="ECO:0000313" key="2">
    <source>
        <dbReference type="Proteomes" id="UP000016638"/>
    </source>
</evidence>
<organism evidence="1 2">
    <name type="scientific">Olsenella profusa F0195</name>
    <dbReference type="NCBI Taxonomy" id="1125712"/>
    <lineage>
        <taxon>Bacteria</taxon>
        <taxon>Bacillati</taxon>
        <taxon>Actinomycetota</taxon>
        <taxon>Coriobacteriia</taxon>
        <taxon>Coriobacteriales</taxon>
        <taxon>Atopobiaceae</taxon>
        <taxon>Olsenella</taxon>
    </lineage>
</organism>
<name>U2VEY3_9ACTN</name>
<gene>
    <name evidence="1" type="ORF">HMPREF1316_2571</name>
</gene>
<keyword evidence="2" id="KW-1185">Reference proteome</keyword>
<dbReference type="STRING" id="1125712.HMPREF1316_2571"/>
<evidence type="ECO:0000313" key="1">
    <source>
        <dbReference type="EMBL" id="ERL11131.1"/>
    </source>
</evidence>
<sequence>MIRPQLRVLQSPEQTIRREAGMTFETERLLLRPWDERDAEDLY</sequence>
<dbReference type="Proteomes" id="UP000016638">
    <property type="component" value="Unassembled WGS sequence"/>
</dbReference>
<reference evidence="1 2" key="1">
    <citation type="submission" date="2013-08" db="EMBL/GenBank/DDBJ databases">
        <authorList>
            <person name="Durkin A.S."/>
            <person name="Haft D.R."/>
            <person name="McCorrison J."/>
            <person name="Torralba M."/>
            <person name="Gillis M."/>
            <person name="Haft D.H."/>
            <person name="Methe B."/>
            <person name="Sutton G."/>
            <person name="Nelson K.E."/>
        </authorList>
    </citation>
    <scope>NUCLEOTIDE SEQUENCE [LARGE SCALE GENOMIC DNA]</scope>
    <source>
        <strain evidence="1 2">F0195</strain>
    </source>
</reference>
<dbReference type="AlphaFoldDB" id="U2VEY3"/>